<dbReference type="PRINTS" id="PR00394">
    <property type="entry name" value="RHSPROTEIN"/>
</dbReference>
<dbReference type="NCBIfam" id="TIGR03696">
    <property type="entry name" value="Rhs_assc_core"/>
    <property type="match status" value="1"/>
</dbReference>
<dbReference type="AlphaFoldDB" id="A0A5C5ZC32"/>
<evidence type="ECO:0000313" key="1">
    <source>
        <dbReference type="EMBL" id="TWT84381.1"/>
    </source>
</evidence>
<dbReference type="EC" id="3.1.-.-" evidence="1"/>
<dbReference type="Gene3D" id="2.180.10.10">
    <property type="entry name" value="RHS repeat-associated core"/>
    <property type="match status" value="1"/>
</dbReference>
<dbReference type="PANTHER" id="PTHR32305:SF15">
    <property type="entry name" value="PROTEIN RHSA-RELATED"/>
    <property type="match status" value="1"/>
</dbReference>
<dbReference type="RefSeq" id="WP_146402083.1">
    <property type="nucleotide sequence ID" value="NZ_SJPJ01000001.1"/>
</dbReference>
<dbReference type="GO" id="GO:0016787">
    <property type="term" value="F:hydrolase activity"/>
    <property type="evidence" value="ECO:0007669"/>
    <property type="project" value="UniProtKB-KW"/>
</dbReference>
<keyword evidence="1" id="KW-0378">Hydrolase</keyword>
<dbReference type="Proteomes" id="UP000315010">
    <property type="component" value="Unassembled WGS sequence"/>
</dbReference>
<name>A0A5C5ZC32_9BACT</name>
<accession>A0A5C5ZC32</accession>
<dbReference type="PANTHER" id="PTHR32305">
    <property type="match status" value="1"/>
</dbReference>
<gene>
    <name evidence="1" type="primary">wapA_5</name>
    <name evidence="1" type="ORF">CA13_58590</name>
</gene>
<proteinExistence type="predicted"/>
<dbReference type="EMBL" id="SJPJ01000001">
    <property type="protein sequence ID" value="TWT84381.1"/>
    <property type="molecule type" value="Genomic_DNA"/>
</dbReference>
<evidence type="ECO:0000313" key="2">
    <source>
        <dbReference type="Proteomes" id="UP000315010"/>
    </source>
</evidence>
<protein>
    <submittedName>
        <fullName evidence="1">tRNA3(Ser)-specific nuclease WapA</fullName>
        <ecNumber evidence="1">3.1.-.-</ecNumber>
    </submittedName>
</protein>
<comment type="caution">
    <text evidence="1">The sequence shown here is derived from an EMBL/GenBank/DDBJ whole genome shotgun (WGS) entry which is preliminary data.</text>
</comment>
<keyword evidence="2" id="KW-1185">Reference proteome</keyword>
<organism evidence="1 2">
    <name type="scientific">Novipirellula herctigrandis</name>
    <dbReference type="NCBI Taxonomy" id="2527986"/>
    <lineage>
        <taxon>Bacteria</taxon>
        <taxon>Pseudomonadati</taxon>
        <taxon>Planctomycetota</taxon>
        <taxon>Planctomycetia</taxon>
        <taxon>Pirellulales</taxon>
        <taxon>Pirellulaceae</taxon>
        <taxon>Novipirellula</taxon>
    </lineage>
</organism>
<dbReference type="InterPro" id="IPR022385">
    <property type="entry name" value="Rhs_assc_core"/>
</dbReference>
<sequence length="374" mass="41476">MVAFASSHRRTSKPKQCIRRKVTCTYNKAPAQLAAFCCYHRGQQYSIIGISDGGGVVKERYAYDAYGTPTILDAAGTGLTTSAEHNRYTYTGREYDEALGLYHYRARMYDSVAGRFCSRDPIGYVDGFNVYAYVNGMCLVLMDASGTRGCKCTCQPGMPDMSSTINDHVGKIIAEHGDDSIKVRDLLIKQTSTSWLPSPAIEQWLWEDHRDKMSGTIDDEKSFERGQFAPCISLCGQCVSTDKLGHFFEEGFIYNDVSKAKGDDKFAIGLGMWTEGLVPTDPEVLDWIRNGTITVTTVYGTAPYEIAGMFGGFADHGQLLPAGKADLAANESGMKFWKDFDKSGKKTKFSICVYVSDKWDEKKNPNVALDKKPF</sequence>
<reference evidence="1 2" key="1">
    <citation type="submission" date="2019-02" db="EMBL/GenBank/DDBJ databases">
        <title>Deep-cultivation of Planctomycetes and their phenomic and genomic characterization uncovers novel biology.</title>
        <authorList>
            <person name="Wiegand S."/>
            <person name="Jogler M."/>
            <person name="Boedeker C."/>
            <person name="Pinto D."/>
            <person name="Vollmers J."/>
            <person name="Rivas-Marin E."/>
            <person name="Kohn T."/>
            <person name="Peeters S.H."/>
            <person name="Heuer A."/>
            <person name="Rast P."/>
            <person name="Oberbeckmann S."/>
            <person name="Bunk B."/>
            <person name="Jeske O."/>
            <person name="Meyerdierks A."/>
            <person name="Storesund J.E."/>
            <person name="Kallscheuer N."/>
            <person name="Luecker S."/>
            <person name="Lage O.M."/>
            <person name="Pohl T."/>
            <person name="Merkel B.J."/>
            <person name="Hornburger P."/>
            <person name="Mueller R.-W."/>
            <person name="Bruemmer F."/>
            <person name="Labrenz M."/>
            <person name="Spormann A.M."/>
            <person name="Op Den Camp H."/>
            <person name="Overmann J."/>
            <person name="Amann R."/>
            <person name="Jetten M.S.M."/>
            <person name="Mascher T."/>
            <person name="Medema M.H."/>
            <person name="Devos D.P."/>
            <person name="Kaster A.-K."/>
            <person name="Ovreas L."/>
            <person name="Rohde M."/>
            <person name="Galperin M.Y."/>
            <person name="Jogler C."/>
        </authorList>
    </citation>
    <scope>NUCLEOTIDE SEQUENCE [LARGE SCALE GENOMIC DNA]</scope>
    <source>
        <strain evidence="1 2">CA13</strain>
    </source>
</reference>
<dbReference type="OrthoDB" id="291501at2"/>
<dbReference type="InterPro" id="IPR050708">
    <property type="entry name" value="T6SS_VgrG/RHS"/>
</dbReference>